<dbReference type="Proteomes" id="UP000051248">
    <property type="component" value="Unassembled WGS sequence"/>
</dbReference>
<accession>A0A0R1KCD6</accession>
<evidence type="ECO:0000313" key="2">
    <source>
        <dbReference type="EMBL" id="KRK81286.1"/>
    </source>
</evidence>
<comment type="caution">
    <text evidence="2">The sequence shown here is derived from an EMBL/GenBank/DDBJ whole genome shotgun (WGS) entry which is preliminary data.</text>
</comment>
<sequence>METLNMISSRKAIREYSGQMTAEQLNKILIAANAGPVGMGNYDDYRLTVIQNSKVLAKLNNIYDAPTVIVISAKNPSRMEYISSGAIAHNIELAAEDQGVGANYNMACISSIPDGVVPEFFKPLFAVTLGQTNEKFVDRKISLGRIKTNTVK</sequence>
<gene>
    <name evidence="2" type="ORF">FD03_GL000878</name>
</gene>
<dbReference type="PATRIC" id="fig|1423775.4.peg.902"/>
<proteinExistence type="predicted"/>
<feature type="domain" description="Nitroreductase" evidence="1">
    <location>
        <begin position="54"/>
        <end position="104"/>
    </location>
</feature>
<evidence type="ECO:0000259" key="1">
    <source>
        <dbReference type="Pfam" id="PF00881"/>
    </source>
</evidence>
<dbReference type="EMBL" id="AZDZ01000001">
    <property type="protein sequence ID" value="KRK81286.1"/>
    <property type="molecule type" value="Genomic_DNA"/>
</dbReference>
<dbReference type="OrthoDB" id="9783470at2"/>
<protein>
    <submittedName>
        <fullName evidence="2">Nitroreductase</fullName>
    </submittedName>
</protein>
<dbReference type="STRING" id="1423775.FD03_GL000878"/>
<evidence type="ECO:0000313" key="3">
    <source>
        <dbReference type="Proteomes" id="UP000051248"/>
    </source>
</evidence>
<dbReference type="GO" id="GO:0016491">
    <property type="term" value="F:oxidoreductase activity"/>
    <property type="evidence" value="ECO:0007669"/>
    <property type="project" value="InterPro"/>
</dbReference>
<organism evidence="2 3">
    <name type="scientific">Companilactobacillus nodensis DSM 19682 = JCM 14932 = NBRC 107160</name>
    <dbReference type="NCBI Taxonomy" id="1423775"/>
    <lineage>
        <taxon>Bacteria</taxon>
        <taxon>Bacillati</taxon>
        <taxon>Bacillota</taxon>
        <taxon>Bacilli</taxon>
        <taxon>Lactobacillales</taxon>
        <taxon>Lactobacillaceae</taxon>
        <taxon>Companilactobacillus</taxon>
    </lineage>
</organism>
<name>A0A0R1KCD6_9LACO</name>
<dbReference type="AlphaFoldDB" id="A0A0R1KCD6"/>
<dbReference type="Gene3D" id="3.40.109.10">
    <property type="entry name" value="NADH Oxidase"/>
    <property type="match status" value="1"/>
</dbReference>
<keyword evidence="3" id="KW-1185">Reference proteome</keyword>
<dbReference type="eggNOG" id="COG0778">
    <property type="taxonomic scope" value="Bacteria"/>
</dbReference>
<dbReference type="Pfam" id="PF00881">
    <property type="entry name" value="Nitroreductase"/>
    <property type="match status" value="1"/>
</dbReference>
<dbReference type="InterPro" id="IPR029479">
    <property type="entry name" value="Nitroreductase"/>
</dbReference>
<reference evidence="2 3" key="1">
    <citation type="journal article" date="2015" name="Genome Announc.">
        <title>Expanding the biotechnology potential of lactobacilli through comparative genomics of 213 strains and associated genera.</title>
        <authorList>
            <person name="Sun Z."/>
            <person name="Harris H.M."/>
            <person name="McCann A."/>
            <person name="Guo C."/>
            <person name="Argimon S."/>
            <person name="Zhang W."/>
            <person name="Yang X."/>
            <person name="Jeffery I.B."/>
            <person name="Cooney J.C."/>
            <person name="Kagawa T.F."/>
            <person name="Liu W."/>
            <person name="Song Y."/>
            <person name="Salvetti E."/>
            <person name="Wrobel A."/>
            <person name="Rasinkangas P."/>
            <person name="Parkhill J."/>
            <person name="Rea M.C."/>
            <person name="O'Sullivan O."/>
            <person name="Ritari J."/>
            <person name="Douillard F.P."/>
            <person name="Paul Ross R."/>
            <person name="Yang R."/>
            <person name="Briner A.E."/>
            <person name="Felis G.E."/>
            <person name="de Vos W.M."/>
            <person name="Barrangou R."/>
            <person name="Klaenhammer T.R."/>
            <person name="Caufield P.W."/>
            <person name="Cui Y."/>
            <person name="Zhang H."/>
            <person name="O'Toole P.W."/>
        </authorList>
    </citation>
    <scope>NUCLEOTIDE SEQUENCE [LARGE SCALE GENOMIC DNA]</scope>
    <source>
        <strain evidence="2 3">DSM 19682</strain>
    </source>
</reference>
<dbReference type="RefSeq" id="WP_025023469.1">
    <property type="nucleotide sequence ID" value="NZ_AZDZ01000001.1"/>
</dbReference>
<dbReference type="InterPro" id="IPR000415">
    <property type="entry name" value="Nitroreductase-like"/>
</dbReference>
<dbReference type="SUPFAM" id="SSF55469">
    <property type="entry name" value="FMN-dependent nitroreductase-like"/>
    <property type="match status" value="1"/>
</dbReference>